<keyword evidence="4 6" id="KW-1133">Transmembrane helix</keyword>
<keyword evidence="5 6" id="KW-0472">Membrane</keyword>
<dbReference type="PANTHER" id="PTHR30086">
    <property type="entry name" value="ARGININE EXPORTER PROTEIN ARGO"/>
    <property type="match status" value="1"/>
</dbReference>
<dbReference type="InterPro" id="IPR001123">
    <property type="entry name" value="LeuE-type"/>
</dbReference>
<gene>
    <name evidence="7" type="ORF">D1Z90_13680</name>
</gene>
<sequence>MFESSLFISLVVFAFVTSITPGPNNIMLAASGANFGFRRTLPHMLGIIFGVAMMILSMGVGFAALFSQFAMLQWGLKVMGSAYLGYIAWQVWQAQGPTKQGEKVQPLTFLQAALFQWLNPKAWLMVITAISSFSFGQEYWLSLLLIASVFFVVEIPTTSFWALCGEQVSRLLTTPRHWRMFNGLMALGLLWSIYMMWQ</sequence>
<organism evidence="7 8">
    <name type="scientific">Motilimonas pumila</name>
    <dbReference type="NCBI Taxonomy" id="2303987"/>
    <lineage>
        <taxon>Bacteria</taxon>
        <taxon>Pseudomonadati</taxon>
        <taxon>Pseudomonadota</taxon>
        <taxon>Gammaproteobacteria</taxon>
        <taxon>Alteromonadales</taxon>
        <taxon>Alteromonadales genera incertae sedis</taxon>
        <taxon>Motilimonas</taxon>
    </lineage>
</organism>
<evidence type="ECO:0000313" key="8">
    <source>
        <dbReference type="Proteomes" id="UP000283255"/>
    </source>
</evidence>
<evidence type="ECO:0000256" key="1">
    <source>
        <dbReference type="ARBA" id="ARBA00004651"/>
    </source>
</evidence>
<evidence type="ECO:0000256" key="3">
    <source>
        <dbReference type="ARBA" id="ARBA00022692"/>
    </source>
</evidence>
<protein>
    <submittedName>
        <fullName evidence="7">LysE family translocator</fullName>
    </submittedName>
</protein>
<keyword evidence="2" id="KW-1003">Cell membrane</keyword>
<comment type="subcellular location">
    <subcellularLocation>
        <location evidence="1">Cell membrane</location>
        <topology evidence="1">Multi-pass membrane protein</topology>
    </subcellularLocation>
</comment>
<dbReference type="GO" id="GO:0015171">
    <property type="term" value="F:amino acid transmembrane transporter activity"/>
    <property type="evidence" value="ECO:0007669"/>
    <property type="project" value="TreeGrafter"/>
</dbReference>
<accession>A0A418YCV0</accession>
<feature type="transmembrane region" description="Helical" evidence="6">
    <location>
        <begin position="45"/>
        <end position="67"/>
    </location>
</feature>
<evidence type="ECO:0000256" key="6">
    <source>
        <dbReference type="SAM" id="Phobius"/>
    </source>
</evidence>
<evidence type="ECO:0000256" key="5">
    <source>
        <dbReference type="ARBA" id="ARBA00023136"/>
    </source>
</evidence>
<evidence type="ECO:0000256" key="2">
    <source>
        <dbReference type="ARBA" id="ARBA00022475"/>
    </source>
</evidence>
<feature type="transmembrane region" description="Helical" evidence="6">
    <location>
        <begin position="178"/>
        <end position="197"/>
    </location>
</feature>
<reference evidence="7 8" key="1">
    <citation type="submission" date="2018-09" db="EMBL/GenBank/DDBJ databases">
        <authorList>
            <person name="Wang F."/>
        </authorList>
    </citation>
    <scope>NUCLEOTIDE SEQUENCE [LARGE SCALE GENOMIC DNA]</scope>
    <source>
        <strain evidence="7 8">PLHSC7-2</strain>
    </source>
</reference>
<proteinExistence type="predicted"/>
<feature type="transmembrane region" description="Helical" evidence="6">
    <location>
        <begin position="140"/>
        <end position="163"/>
    </location>
</feature>
<feature type="transmembrane region" description="Helical" evidence="6">
    <location>
        <begin position="74"/>
        <end position="92"/>
    </location>
</feature>
<dbReference type="RefSeq" id="WP_119911340.1">
    <property type="nucleotide sequence ID" value="NZ_QZCH01000018.1"/>
</dbReference>
<dbReference type="EMBL" id="QZCH01000018">
    <property type="protein sequence ID" value="RJG42324.1"/>
    <property type="molecule type" value="Genomic_DNA"/>
</dbReference>
<dbReference type="PANTHER" id="PTHR30086:SF20">
    <property type="entry name" value="ARGININE EXPORTER PROTEIN ARGO-RELATED"/>
    <property type="match status" value="1"/>
</dbReference>
<comment type="caution">
    <text evidence="7">The sequence shown here is derived from an EMBL/GenBank/DDBJ whole genome shotgun (WGS) entry which is preliminary data.</text>
</comment>
<evidence type="ECO:0000256" key="4">
    <source>
        <dbReference type="ARBA" id="ARBA00022989"/>
    </source>
</evidence>
<reference evidence="7 8" key="2">
    <citation type="submission" date="2019-01" db="EMBL/GenBank/DDBJ databases">
        <title>Motilimonas pumilus sp. nov., isolated from the gut of sea cucumber (Apostichopus japonicus).</title>
        <authorList>
            <person name="Wang F.-Q."/>
            <person name="Ren L.-H."/>
            <person name="Lin Y.-W."/>
            <person name="Sun G.-H."/>
            <person name="Du Z.-J."/>
            <person name="Zhao J.-X."/>
            <person name="Liu X.-J."/>
            <person name="Liu L.-J."/>
        </authorList>
    </citation>
    <scope>NUCLEOTIDE SEQUENCE [LARGE SCALE GENOMIC DNA]</scope>
    <source>
        <strain evidence="7 8">PLHSC7-2</strain>
    </source>
</reference>
<feature type="transmembrane region" description="Helical" evidence="6">
    <location>
        <begin position="112"/>
        <end position="133"/>
    </location>
</feature>
<dbReference type="GO" id="GO:0005886">
    <property type="term" value="C:plasma membrane"/>
    <property type="evidence" value="ECO:0007669"/>
    <property type="project" value="UniProtKB-SubCell"/>
</dbReference>
<evidence type="ECO:0000313" key="7">
    <source>
        <dbReference type="EMBL" id="RJG42324.1"/>
    </source>
</evidence>
<dbReference type="Proteomes" id="UP000283255">
    <property type="component" value="Unassembled WGS sequence"/>
</dbReference>
<dbReference type="Pfam" id="PF01810">
    <property type="entry name" value="LysE"/>
    <property type="match status" value="1"/>
</dbReference>
<name>A0A418YCV0_9GAMM</name>
<dbReference type="GO" id="GO:0033228">
    <property type="term" value="P:cysteine export across plasma membrane"/>
    <property type="evidence" value="ECO:0007669"/>
    <property type="project" value="TreeGrafter"/>
</dbReference>
<keyword evidence="3 6" id="KW-0812">Transmembrane</keyword>
<keyword evidence="8" id="KW-1185">Reference proteome</keyword>
<dbReference type="OrthoDB" id="9812084at2"/>
<dbReference type="AlphaFoldDB" id="A0A418YCV0"/>